<evidence type="ECO:0000259" key="4">
    <source>
        <dbReference type="PROSITE" id="PS51184"/>
    </source>
</evidence>
<dbReference type="InterPro" id="IPR050910">
    <property type="entry name" value="JMJD6_ArgDemeth/LysHydrox"/>
</dbReference>
<reference evidence="5" key="1">
    <citation type="submission" date="2021-02" db="EMBL/GenBank/DDBJ databases">
        <authorList>
            <person name="Nowell W R."/>
        </authorList>
    </citation>
    <scope>NUCLEOTIDE SEQUENCE</scope>
</reference>
<dbReference type="AlphaFoldDB" id="A0A815FCQ8"/>
<dbReference type="Pfam" id="PF13621">
    <property type="entry name" value="Cupin_8"/>
    <property type="match status" value="1"/>
</dbReference>
<evidence type="ECO:0000313" key="6">
    <source>
        <dbReference type="Proteomes" id="UP000663834"/>
    </source>
</evidence>
<dbReference type="GO" id="GO:0016706">
    <property type="term" value="F:2-oxoglutarate-dependent dioxygenase activity"/>
    <property type="evidence" value="ECO:0007669"/>
    <property type="project" value="TreeGrafter"/>
</dbReference>
<dbReference type="SUPFAM" id="SSF51197">
    <property type="entry name" value="Clavaminate synthase-like"/>
    <property type="match status" value="1"/>
</dbReference>
<dbReference type="SMART" id="SM00558">
    <property type="entry name" value="JmjC"/>
    <property type="match status" value="1"/>
</dbReference>
<evidence type="ECO:0000256" key="2">
    <source>
        <dbReference type="ARBA" id="ARBA00047762"/>
    </source>
</evidence>
<dbReference type="InterPro" id="IPR041667">
    <property type="entry name" value="Cupin_8"/>
</dbReference>
<feature type="domain" description="JmjC" evidence="4">
    <location>
        <begin position="59"/>
        <end position="262"/>
    </location>
</feature>
<comment type="caution">
    <text evidence="5">The sequence shown here is derived from an EMBL/GenBank/DDBJ whole genome shotgun (WGS) entry which is preliminary data.</text>
</comment>
<proteinExistence type="inferred from homology"/>
<dbReference type="GO" id="GO:0045905">
    <property type="term" value="P:positive regulation of translational termination"/>
    <property type="evidence" value="ECO:0007669"/>
    <property type="project" value="TreeGrafter"/>
</dbReference>
<dbReference type="EMBL" id="CAJNOW010001637">
    <property type="protein sequence ID" value="CAF1323519.1"/>
    <property type="molecule type" value="Genomic_DNA"/>
</dbReference>
<dbReference type="OrthoDB" id="203487at2759"/>
<dbReference type="Proteomes" id="UP000663834">
    <property type="component" value="Unassembled WGS sequence"/>
</dbReference>
<name>A0A815FCQ8_9BILA</name>
<gene>
    <name evidence="5" type="ORF">KQP761_LOCUS5866</name>
</gene>
<dbReference type="InterPro" id="IPR003347">
    <property type="entry name" value="JmjC_dom"/>
</dbReference>
<protein>
    <recommendedName>
        <fullName evidence="3">Jumonji domain-containing protein 4</fullName>
    </recommendedName>
</protein>
<comment type="similarity">
    <text evidence="1">Belongs to the JMJD6 family.</text>
</comment>
<evidence type="ECO:0000256" key="1">
    <source>
        <dbReference type="ARBA" id="ARBA00038068"/>
    </source>
</evidence>
<evidence type="ECO:0000313" key="5">
    <source>
        <dbReference type="EMBL" id="CAF1323519.1"/>
    </source>
</evidence>
<organism evidence="5 6">
    <name type="scientific">Rotaria magnacalcarata</name>
    <dbReference type="NCBI Taxonomy" id="392030"/>
    <lineage>
        <taxon>Eukaryota</taxon>
        <taxon>Metazoa</taxon>
        <taxon>Spiralia</taxon>
        <taxon>Gnathifera</taxon>
        <taxon>Rotifera</taxon>
        <taxon>Eurotatoria</taxon>
        <taxon>Bdelloidea</taxon>
        <taxon>Philodinida</taxon>
        <taxon>Philodinidae</taxon>
        <taxon>Rotaria</taxon>
    </lineage>
</organism>
<dbReference type="PROSITE" id="PS51184">
    <property type="entry name" value="JMJC"/>
    <property type="match status" value="1"/>
</dbReference>
<dbReference type="GO" id="GO:0005634">
    <property type="term" value="C:nucleus"/>
    <property type="evidence" value="ECO:0007669"/>
    <property type="project" value="TreeGrafter"/>
</dbReference>
<comment type="catalytic activity">
    <reaction evidence="2">
        <text>L-lysyl-[protein] + 2-oxoglutarate + O2 = 4-hydroxy-L-lysyl-[protein] + succinate + CO2</text>
        <dbReference type="Rhea" id="RHEA:57156"/>
        <dbReference type="Rhea" id="RHEA-COMP:9752"/>
        <dbReference type="Rhea" id="RHEA-COMP:15084"/>
        <dbReference type="ChEBI" id="CHEBI:15379"/>
        <dbReference type="ChEBI" id="CHEBI:16526"/>
        <dbReference type="ChEBI" id="CHEBI:16810"/>
        <dbReference type="ChEBI" id="CHEBI:29969"/>
        <dbReference type="ChEBI" id="CHEBI:30031"/>
        <dbReference type="ChEBI" id="CHEBI:141495"/>
    </reaction>
</comment>
<dbReference type="GO" id="GO:0005737">
    <property type="term" value="C:cytoplasm"/>
    <property type="evidence" value="ECO:0007669"/>
    <property type="project" value="TreeGrafter"/>
</dbReference>
<dbReference type="PANTHER" id="PTHR12480">
    <property type="entry name" value="ARGININE DEMETHYLASE AND LYSYL-HYDROXYLASE JMJD"/>
    <property type="match status" value="1"/>
</dbReference>
<dbReference type="PANTHER" id="PTHR12480:SF6">
    <property type="entry name" value="2-OXOGLUTARATE AND IRON-DEPENDENT OXYGENASE JMJD4"/>
    <property type="match status" value="1"/>
</dbReference>
<dbReference type="GO" id="GO:0043565">
    <property type="term" value="F:sequence-specific DNA binding"/>
    <property type="evidence" value="ECO:0007669"/>
    <property type="project" value="TreeGrafter"/>
</dbReference>
<sequence length="368" mass="43875">MNNNMSDIYTELISKDWTTQDNENSLVRYDKPPTYDTFIRECLLKNRPALFTASCGFMDDWPCITEWLNKDRTEPDFDRLINLYGHMTVPITKCSSTITEYSSDDNKLTMHFDEFVSLWRNNETAAEYYCKDWHLQKMSDETKPLFYSTPTYFQSDWLNEKCLAENEDDFRFVYMGGDGTNTPLHMDVLGTYSWSANVCGRKRWRFSKPHSIEFIQEPGDILFVPSEWYHDVTNIGFTISINHNWFNAFNILRIWKHLCATLEDIEHRIEDCRSVMSDTWHVHCQLILQANEGLNFASLYKLLYIVAQRRMKENQDEYKRFDLWMINKLIRDILHHSIFLYAVDLDTFPERPKALLKQIHSFIEKQKQ</sequence>
<dbReference type="Gene3D" id="2.60.120.650">
    <property type="entry name" value="Cupin"/>
    <property type="match status" value="1"/>
</dbReference>
<accession>A0A815FCQ8</accession>
<evidence type="ECO:0000256" key="3">
    <source>
        <dbReference type="ARBA" id="ARBA00082904"/>
    </source>
</evidence>